<sequence length="57" mass="6250">MTGPTYDVSRSPVPVDGCEACREFAARRHAARAVFDHSAVSDANVRMRAHLRQEHGG</sequence>
<organism evidence="1 2">
    <name type="scientific">Streptomyces mirabilis</name>
    <dbReference type="NCBI Taxonomy" id="68239"/>
    <lineage>
        <taxon>Bacteria</taxon>
        <taxon>Bacillati</taxon>
        <taxon>Actinomycetota</taxon>
        <taxon>Actinomycetes</taxon>
        <taxon>Kitasatosporales</taxon>
        <taxon>Streptomycetaceae</taxon>
        <taxon>Streptomyces</taxon>
    </lineage>
</organism>
<accession>A0A1I2FS28</accession>
<name>A0A1I2FS28_9ACTN</name>
<dbReference type="Proteomes" id="UP000181942">
    <property type="component" value="Unassembled WGS sequence"/>
</dbReference>
<dbReference type="AlphaFoldDB" id="A0A1I2FS28"/>
<dbReference type="RefSeq" id="WP_159055457.1">
    <property type="nucleotide sequence ID" value="NZ_FONR01000003.1"/>
</dbReference>
<gene>
    <name evidence="1" type="ORF">SAMN02787118_103607</name>
</gene>
<protein>
    <submittedName>
        <fullName evidence="1">Uncharacterized protein</fullName>
    </submittedName>
</protein>
<proteinExistence type="predicted"/>
<evidence type="ECO:0000313" key="2">
    <source>
        <dbReference type="Proteomes" id="UP000181942"/>
    </source>
</evidence>
<reference evidence="1 2" key="1">
    <citation type="submission" date="2016-10" db="EMBL/GenBank/DDBJ databases">
        <authorList>
            <person name="de Groot N.N."/>
        </authorList>
    </citation>
    <scope>NUCLEOTIDE SEQUENCE [LARGE SCALE GENOMIC DNA]</scope>
    <source>
        <strain evidence="1 2">OK461</strain>
    </source>
</reference>
<dbReference type="EMBL" id="FONR01000003">
    <property type="protein sequence ID" value="SFF07669.1"/>
    <property type="molecule type" value="Genomic_DNA"/>
</dbReference>
<evidence type="ECO:0000313" key="1">
    <source>
        <dbReference type="EMBL" id="SFF07669.1"/>
    </source>
</evidence>